<dbReference type="AlphaFoldDB" id="A0A8J2K996"/>
<reference evidence="1" key="1">
    <citation type="submission" date="2021-06" db="EMBL/GenBank/DDBJ databases">
        <authorList>
            <person name="Hodson N. C."/>
            <person name="Mongue J. A."/>
            <person name="Jaron S. K."/>
        </authorList>
    </citation>
    <scope>NUCLEOTIDE SEQUENCE</scope>
</reference>
<dbReference type="Proteomes" id="UP000708208">
    <property type="component" value="Unassembled WGS sequence"/>
</dbReference>
<evidence type="ECO:0000313" key="2">
    <source>
        <dbReference type="Proteomes" id="UP000708208"/>
    </source>
</evidence>
<dbReference type="OrthoDB" id="49016at2759"/>
<organism evidence="1 2">
    <name type="scientific">Allacma fusca</name>
    <dbReference type="NCBI Taxonomy" id="39272"/>
    <lineage>
        <taxon>Eukaryota</taxon>
        <taxon>Metazoa</taxon>
        <taxon>Ecdysozoa</taxon>
        <taxon>Arthropoda</taxon>
        <taxon>Hexapoda</taxon>
        <taxon>Collembola</taxon>
        <taxon>Symphypleona</taxon>
        <taxon>Sminthuridae</taxon>
        <taxon>Allacma</taxon>
    </lineage>
</organism>
<accession>A0A8J2K996</accession>
<name>A0A8J2K996_9HEXA</name>
<evidence type="ECO:0000313" key="1">
    <source>
        <dbReference type="EMBL" id="CAG7785386.1"/>
    </source>
</evidence>
<comment type="caution">
    <text evidence="1">The sequence shown here is derived from an EMBL/GenBank/DDBJ whole genome shotgun (WGS) entry which is preliminary data.</text>
</comment>
<protein>
    <submittedName>
        <fullName evidence="1">Uncharacterized protein</fullName>
    </submittedName>
</protein>
<proteinExistence type="predicted"/>
<keyword evidence="2" id="KW-1185">Reference proteome</keyword>
<dbReference type="EMBL" id="CAJVCH010295392">
    <property type="protein sequence ID" value="CAG7785386.1"/>
    <property type="molecule type" value="Genomic_DNA"/>
</dbReference>
<feature type="non-terminal residue" evidence="1">
    <location>
        <position position="38"/>
    </location>
</feature>
<sequence length="38" mass="4169">MVIVPDVADMFMPLLKGFLVPRAEAINAIDNLMNQIPA</sequence>
<gene>
    <name evidence="1" type="ORF">AFUS01_LOCUS24014</name>
</gene>